<dbReference type="GO" id="GO:0061630">
    <property type="term" value="F:ubiquitin protein ligase activity"/>
    <property type="evidence" value="ECO:0007669"/>
    <property type="project" value="TreeGrafter"/>
</dbReference>
<keyword evidence="3 7" id="KW-0479">Metal-binding</keyword>
<keyword evidence="11" id="KW-1185">Reference proteome</keyword>
<dbReference type="InterPro" id="IPR001293">
    <property type="entry name" value="Znf_TRAF"/>
</dbReference>
<dbReference type="PANTHER" id="PTHR10131">
    <property type="entry name" value="TNF RECEPTOR ASSOCIATED FACTOR"/>
    <property type="match status" value="1"/>
</dbReference>
<feature type="zinc finger region" description="TRAF-type" evidence="7">
    <location>
        <begin position="91"/>
        <end position="145"/>
    </location>
</feature>
<keyword evidence="4" id="KW-0677">Repeat</keyword>
<evidence type="ECO:0000256" key="5">
    <source>
        <dbReference type="ARBA" id="ARBA00022771"/>
    </source>
</evidence>
<reference evidence="10" key="1">
    <citation type="submission" date="2021-10" db="EMBL/GenBank/DDBJ databases">
        <title>Tropical sea cucumber genome reveals ecological adaptation and Cuvierian tubules defense mechanism.</title>
        <authorList>
            <person name="Chen T."/>
        </authorList>
    </citation>
    <scope>NUCLEOTIDE SEQUENCE</scope>
    <source>
        <strain evidence="10">Nanhai2018</strain>
        <tissue evidence="10">Muscle</tissue>
    </source>
</reference>
<sequence>MFPDGFAKREIMSLLAYCPFKHKGCSEKIELRLMPTHEENCQYGTKACPNLCGLEVRRRSFEEHVRKLCPKLPMVCDKCGKQIAKDMVERHRESCSKASIHCQQCGKAILREDEASHLDISCPKVVIPCRFRSFGCKTELLRERLDLHLAESVHHHMTLLARGLESLSVNTLHRSAESEDHGEYSGTSIQAPCVDFGSYGASPFSYQPGKSKLDAHSLYQVVGKGPTSTSQFPAPPVLGHVPTKEGYNLQDIQHYLDQIAQWAQKLYDRDRKLLKKIQDLEQRLQCGEPSRRLEPHGAPVNYMNRFCNGVFIWKLQNYTKMRDEAMTGATSVQHSEGFYTAMYGYNLCIRVNINAMDSIRGAYISLFVHFMKGEYDNILEWPFKGSITLSILDQSEDCLKRKPLKETLVARSELLAFHRPTSYRNHKGFGYMEFAPLSVIENGSYIRNDSVYIKVEVKSDHPL</sequence>
<dbReference type="AlphaFoldDB" id="A0A9Q0YNI4"/>
<dbReference type="Gene3D" id="3.30.40.10">
    <property type="entry name" value="Zinc/RING finger domain, C3HC4 (zinc finger)"/>
    <property type="match status" value="2"/>
</dbReference>
<proteinExistence type="predicted"/>
<dbReference type="PROSITE" id="PS50145">
    <property type="entry name" value="ZF_TRAF"/>
    <property type="match status" value="2"/>
</dbReference>
<dbReference type="GO" id="GO:0031663">
    <property type="term" value="P:lipopolysaccharide-mediated signaling pathway"/>
    <property type="evidence" value="ECO:0007669"/>
    <property type="project" value="TreeGrafter"/>
</dbReference>
<dbReference type="Gene3D" id="2.60.210.10">
    <property type="entry name" value="Apoptosis, Tumor Necrosis Factor Receptor Associated Protein 2, Chain A"/>
    <property type="match status" value="1"/>
</dbReference>
<dbReference type="PROSITE" id="PS50144">
    <property type="entry name" value="MATH"/>
    <property type="match status" value="1"/>
</dbReference>
<dbReference type="GO" id="GO:0042981">
    <property type="term" value="P:regulation of apoptotic process"/>
    <property type="evidence" value="ECO:0007669"/>
    <property type="project" value="InterPro"/>
</dbReference>
<dbReference type="GO" id="GO:0008270">
    <property type="term" value="F:zinc ion binding"/>
    <property type="evidence" value="ECO:0007669"/>
    <property type="project" value="UniProtKB-KW"/>
</dbReference>
<dbReference type="InterPro" id="IPR013083">
    <property type="entry name" value="Znf_RING/FYVE/PHD"/>
</dbReference>
<dbReference type="GO" id="GO:0043122">
    <property type="term" value="P:regulation of canonical NF-kappaB signal transduction"/>
    <property type="evidence" value="ECO:0007669"/>
    <property type="project" value="TreeGrafter"/>
</dbReference>
<evidence type="ECO:0000259" key="8">
    <source>
        <dbReference type="PROSITE" id="PS50144"/>
    </source>
</evidence>
<dbReference type="InterPro" id="IPR012227">
    <property type="entry name" value="TNF_rcpt-assoc_TRAF_met"/>
</dbReference>
<dbReference type="EMBL" id="JAIZAY010000019">
    <property type="protein sequence ID" value="KAJ8023457.1"/>
    <property type="molecule type" value="Genomic_DNA"/>
</dbReference>
<comment type="subcellular location">
    <subcellularLocation>
        <location evidence="1">Cytoplasm</location>
    </subcellularLocation>
</comment>
<dbReference type="GO" id="GO:0005737">
    <property type="term" value="C:cytoplasm"/>
    <property type="evidence" value="ECO:0007669"/>
    <property type="project" value="UniProtKB-SubCell"/>
</dbReference>
<evidence type="ECO:0000313" key="10">
    <source>
        <dbReference type="EMBL" id="KAJ8023457.1"/>
    </source>
</evidence>
<comment type="caution">
    <text evidence="10">The sequence shown here is derived from an EMBL/GenBank/DDBJ whole genome shotgun (WGS) entry which is preliminary data.</text>
</comment>
<protein>
    <submittedName>
        <fullName evidence="10">TNF receptor-associated factor 6</fullName>
    </submittedName>
</protein>
<evidence type="ECO:0000259" key="9">
    <source>
        <dbReference type="PROSITE" id="PS50145"/>
    </source>
</evidence>
<keyword evidence="2" id="KW-0963">Cytoplasm</keyword>
<evidence type="ECO:0000256" key="1">
    <source>
        <dbReference type="ARBA" id="ARBA00004496"/>
    </source>
</evidence>
<evidence type="ECO:0000256" key="3">
    <source>
        <dbReference type="ARBA" id="ARBA00022723"/>
    </source>
</evidence>
<dbReference type="Pfam" id="PF02176">
    <property type="entry name" value="zf-TRAF"/>
    <property type="match status" value="1"/>
</dbReference>
<feature type="domain" description="MATH" evidence="8">
    <location>
        <begin position="308"/>
        <end position="457"/>
    </location>
</feature>
<organism evidence="10 11">
    <name type="scientific">Holothuria leucospilota</name>
    <name type="common">Black long sea cucumber</name>
    <name type="synonym">Mertensiothuria leucospilota</name>
    <dbReference type="NCBI Taxonomy" id="206669"/>
    <lineage>
        <taxon>Eukaryota</taxon>
        <taxon>Metazoa</taxon>
        <taxon>Echinodermata</taxon>
        <taxon>Eleutherozoa</taxon>
        <taxon>Echinozoa</taxon>
        <taxon>Holothuroidea</taxon>
        <taxon>Aspidochirotacea</taxon>
        <taxon>Aspidochirotida</taxon>
        <taxon>Holothuriidae</taxon>
        <taxon>Holothuria</taxon>
    </lineage>
</organism>
<dbReference type="InterPro" id="IPR002083">
    <property type="entry name" value="MATH/TRAF_dom"/>
</dbReference>
<keyword evidence="5 7" id="KW-0863">Zinc-finger</keyword>
<feature type="domain" description="TRAF-type" evidence="9">
    <location>
        <begin position="36"/>
        <end position="89"/>
    </location>
</feature>
<dbReference type="InterPro" id="IPR049342">
    <property type="entry name" value="TRAF1-6_MATH_dom"/>
</dbReference>
<name>A0A9Q0YNI4_HOLLE</name>
<keyword evidence="6 7" id="KW-0862">Zinc</keyword>
<feature type="zinc finger region" description="TRAF-type" evidence="7">
    <location>
        <begin position="36"/>
        <end position="89"/>
    </location>
</feature>
<evidence type="ECO:0000313" key="11">
    <source>
        <dbReference type="Proteomes" id="UP001152320"/>
    </source>
</evidence>
<gene>
    <name evidence="10" type="ORF">HOLleu_35909</name>
</gene>
<feature type="domain" description="TRAF-type" evidence="9">
    <location>
        <begin position="91"/>
        <end position="145"/>
    </location>
</feature>
<accession>A0A9Q0YNI4</accession>
<dbReference type="SUPFAM" id="SSF49599">
    <property type="entry name" value="TRAF domain-like"/>
    <property type="match status" value="2"/>
</dbReference>
<evidence type="ECO:0000256" key="2">
    <source>
        <dbReference type="ARBA" id="ARBA00022490"/>
    </source>
</evidence>
<dbReference type="InterPro" id="IPR008974">
    <property type="entry name" value="TRAF-like"/>
</dbReference>
<dbReference type="PANTHER" id="PTHR10131:SF152">
    <property type="entry name" value="TNF RECEPTOR-ASSOCIATED FACTOR 6"/>
    <property type="match status" value="1"/>
</dbReference>
<evidence type="ECO:0000256" key="6">
    <source>
        <dbReference type="ARBA" id="ARBA00022833"/>
    </source>
</evidence>
<dbReference type="OrthoDB" id="6475149at2759"/>
<dbReference type="Pfam" id="PF21355">
    <property type="entry name" value="TRAF-mep_MATH"/>
    <property type="match status" value="1"/>
</dbReference>
<evidence type="ECO:0000256" key="4">
    <source>
        <dbReference type="ARBA" id="ARBA00022737"/>
    </source>
</evidence>
<dbReference type="PIRSF" id="PIRSF015614">
    <property type="entry name" value="TRAF"/>
    <property type="match status" value="1"/>
</dbReference>
<keyword evidence="10" id="KW-0675">Receptor</keyword>
<evidence type="ECO:0000256" key="7">
    <source>
        <dbReference type="PROSITE-ProRule" id="PRU00207"/>
    </source>
</evidence>
<dbReference type="GO" id="GO:0045087">
    <property type="term" value="P:innate immune response"/>
    <property type="evidence" value="ECO:0007669"/>
    <property type="project" value="TreeGrafter"/>
</dbReference>
<dbReference type="Proteomes" id="UP001152320">
    <property type="component" value="Chromosome 19"/>
</dbReference>